<dbReference type="Gene3D" id="3.30.200.20">
    <property type="entry name" value="Phosphorylase Kinase, domain 1"/>
    <property type="match status" value="1"/>
</dbReference>
<accession>A0A0P0BZH1</accession>
<proteinExistence type="inferred from homology"/>
<dbReference type="InterPro" id="IPR008271">
    <property type="entry name" value="Ser/Thr_kinase_AS"/>
</dbReference>
<organism evidence="11">
    <name type="scientific">Euplotoides octocarinatus</name>
    <name type="common">Freshwater ciliate</name>
    <name type="synonym">Euplotes octocarinatus</name>
    <dbReference type="NCBI Taxonomy" id="2716877"/>
    <lineage>
        <taxon>Eukaryota</taxon>
        <taxon>Sar</taxon>
        <taxon>Alveolata</taxon>
        <taxon>Ciliophora</taxon>
        <taxon>Intramacronucleata</taxon>
        <taxon>Spirotrichea</taxon>
        <taxon>Hypotrichia</taxon>
        <taxon>Euplotida</taxon>
        <taxon>Euplotidae</taxon>
        <taxon>Euplotes</taxon>
    </lineage>
</organism>
<protein>
    <submittedName>
        <fullName evidence="11">cAMP-dependent protein kinase A</fullName>
    </submittedName>
</protein>
<keyword evidence="3 6" id="KW-0547">Nucleotide-binding</keyword>
<comment type="similarity">
    <text evidence="7">Belongs to the protein kinase superfamily.</text>
</comment>
<keyword evidence="5 6" id="KW-0067">ATP-binding</keyword>
<feature type="domain" description="Protein kinase" evidence="9">
    <location>
        <begin position="19"/>
        <end position="273"/>
    </location>
</feature>
<dbReference type="PROSITE" id="PS00108">
    <property type="entry name" value="PROTEIN_KINASE_ST"/>
    <property type="match status" value="1"/>
</dbReference>
<dbReference type="Gene3D" id="1.10.510.10">
    <property type="entry name" value="Transferase(Phosphotransferase) domain 1"/>
    <property type="match status" value="1"/>
</dbReference>
<sequence>METTEGGTSLAKRLELESYEIGVTLGTGSFGRVRIAKEKKTGRYVAVKILKKAEIIKMKQVDHIMNENNILASIDHPFIIYMDGFTQDDRFLYLVIEFVRGGEMFTYLRGIGKFDTKQAQFYSAQVCCMFEYLHSKNIIYRDLKPENILIDHLGYLKLTDFGFAKIVESRTYTLCGTPEYLAPEMLLNKGHGKPVDWWTFGILLYEMNAGIDPFSDEDPMLIYQKILKGKVKFPRSFDKNAKSLVKHLLQADLAKRYGNLKRGVKDIKGHRFYNGLNWTQLLKKEIDPPYIPPTKGEGDTGCFSLYPDSDSETPVVKESEDPFLEW</sequence>
<reference evidence="11" key="1">
    <citation type="submission" date="2015-05" db="EMBL/GenBank/DDBJ databases">
        <title>Cloning and expression of PKA gene from Euplotes octocarinatus.</title>
        <authorList>
            <person name="Liang A."/>
            <person name="She M."/>
            <person name="Wang R."/>
        </authorList>
    </citation>
    <scope>NUCLEOTIDE SEQUENCE</scope>
</reference>
<evidence type="ECO:0000256" key="7">
    <source>
        <dbReference type="RuleBase" id="RU000304"/>
    </source>
</evidence>
<keyword evidence="4 11" id="KW-0418">Kinase</keyword>
<evidence type="ECO:0000256" key="3">
    <source>
        <dbReference type="ARBA" id="ARBA00022741"/>
    </source>
</evidence>
<dbReference type="SMART" id="SM00220">
    <property type="entry name" value="S_TKc"/>
    <property type="match status" value="1"/>
</dbReference>
<dbReference type="GO" id="GO:0004691">
    <property type="term" value="F:cAMP-dependent protein kinase activity"/>
    <property type="evidence" value="ECO:0007669"/>
    <property type="project" value="TreeGrafter"/>
</dbReference>
<dbReference type="GO" id="GO:0005524">
    <property type="term" value="F:ATP binding"/>
    <property type="evidence" value="ECO:0007669"/>
    <property type="project" value="UniProtKB-UniRule"/>
</dbReference>
<dbReference type="CDD" id="cd05580">
    <property type="entry name" value="STKc_PKA_like"/>
    <property type="match status" value="1"/>
</dbReference>
<evidence type="ECO:0000256" key="2">
    <source>
        <dbReference type="ARBA" id="ARBA00022679"/>
    </source>
</evidence>
<feature type="region of interest" description="Disordered" evidence="8">
    <location>
        <begin position="301"/>
        <end position="326"/>
    </location>
</feature>
<evidence type="ECO:0000256" key="1">
    <source>
        <dbReference type="ARBA" id="ARBA00022527"/>
    </source>
</evidence>
<dbReference type="PROSITE" id="PS51285">
    <property type="entry name" value="AGC_KINASE_CTER"/>
    <property type="match status" value="1"/>
</dbReference>
<dbReference type="InterPro" id="IPR017441">
    <property type="entry name" value="Protein_kinase_ATP_BS"/>
</dbReference>
<evidence type="ECO:0000256" key="5">
    <source>
        <dbReference type="ARBA" id="ARBA00022840"/>
    </source>
</evidence>
<dbReference type="EMBL" id="KR632677">
    <property type="protein sequence ID" value="ALI93828.1"/>
    <property type="molecule type" value="Genomic_DNA"/>
</dbReference>
<evidence type="ECO:0000256" key="8">
    <source>
        <dbReference type="SAM" id="MobiDB-lite"/>
    </source>
</evidence>
<name>A0A0P0BZH1_EUPOC</name>
<evidence type="ECO:0000256" key="6">
    <source>
        <dbReference type="PROSITE-ProRule" id="PRU10141"/>
    </source>
</evidence>
<dbReference type="PANTHER" id="PTHR24353:SF37">
    <property type="entry name" value="CAMP-DEPENDENT PROTEIN KINASE CATALYTIC SUBUNIT PRKX"/>
    <property type="match status" value="1"/>
</dbReference>
<dbReference type="GO" id="GO:0009653">
    <property type="term" value="P:anatomical structure morphogenesis"/>
    <property type="evidence" value="ECO:0007669"/>
    <property type="project" value="UniProtKB-ARBA"/>
</dbReference>
<dbReference type="InterPro" id="IPR011009">
    <property type="entry name" value="Kinase-like_dom_sf"/>
</dbReference>
<dbReference type="FunFam" id="3.30.200.20:FF:000042">
    <property type="entry name" value="Aurora kinase A"/>
    <property type="match status" value="1"/>
</dbReference>
<dbReference type="SUPFAM" id="SSF56112">
    <property type="entry name" value="Protein kinase-like (PK-like)"/>
    <property type="match status" value="1"/>
</dbReference>
<feature type="binding site" evidence="6">
    <location>
        <position position="48"/>
    </location>
    <ligand>
        <name>ATP</name>
        <dbReference type="ChEBI" id="CHEBI:30616"/>
    </ligand>
</feature>
<gene>
    <name evidence="11" type="primary">PKA</name>
</gene>
<dbReference type="InterPro" id="IPR000961">
    <property type="entry name" value="AGC-kinase_C"/>
</dbReference>
<dbReference type="AlphaFoldDB" id="A0A0P0BZH1"/>
<feature type="domain" description="AGC-kinase C-terminal" evidence="10">
    <location>
        <begin position="274"/>
        <end position="326"/>
    </location>
</feature>
<evidence type="ECO:0000256" key="4">
    <source>
        <dbReference type="ARBA" id="ARBA00022777"/>
    </source>
</evidence>
<evidence type="ECO:0000259" key="10">
    <source>
        <dbReference type="PROSITE" id="PS51285"/>
    </source>
</evidence>
<dbReference type="PROSITE" id="PS50011">
    <property type="entry name" value="PROTEIN_KINASE_DOM"/>
    <property type="match status" value="1"/>
</dbReference>
<keyword evidence="1 7" id="KW-0723">Serine/threonine-protein kinase</keyword>
<dbReference type="SMART" id="SM00133">
    <property type="entry name" value="S_TK_X"/>
    <property type="match status" value="1"/>
</dbReference>
<dbReference type="GO" id="GO:0005952">
    <property type="term" value="C:cAMP-dependent protein kinase complex"/>
    <property type="evidence" value="ECO:0007669"/>
    <property type="project" value="TreeGrafter"/>
</dbReference>
<evidence type="ECO:0000259" key="9">
    <source>
        <dbReference type="PROSITE" id="PS50011"/>
    </source>
</evidence>
<dbReference type="Pfam" id="PF00069">
    <property type="entry name" value="Pkinase"/>
    <property type="match status" value="1"/>
</dbReference>
<keyword evidence="2" id="KW-0808">Transferase</keyword>
<evidence type="ECO:0000313" key="11">
    <source>
        <dbReference type="EMBL" id="ALI93828.1"/>
    </source>
</evidence>
<dbReference type="FunFam" id="1.10.510.10:FF:000005">
    <property type="entry name" value="cAMP-dependent protein kinase catalytic subunit alpha"/>
    <property type="match status" value="1"/>
</dbReference>
<dbReference type="PANTHER" id="PTHR24353">
    <property type="entry name" value="CYCLIC NUCLEOTIDE-DEPENDENT PROTEIN KINASE"/>
    <property type="match status" value="1"/>
</dbReference>
<dbReference type="PROSITE" id="PS00107">
    <property type="entry name" value="PROTEIN_KINASE_ATP"/>
    <property type="match status" value="1"/>
</dbReference>
<dbReference type="InterPro" id="IPR000719">
    <property type="entry name" value="Prot_kinase_dom"/>
</dbReference>